<dbReference type="InterPro" id="IPR009826">
    <property type="entry name" value="DNA_circ_N"/>
</dbReference>
<evidence type="ECO:0000313" key="3">
    <source>
        <dbReference type="Proteomes" id="UP001524547"/>
    </source>
</evidence>
<organism evidence="2 3">
    <name type="scientific">Rhizosaccharibacter radicis</name>
    <dbReference type="NCBI Taxonomy" id="2782605"/>
    <lineage>
        <taxon>Bacteria</taxon>
        <taxon>Pseudomonadati</taxon>
        <taxon>Pseudomonadota</taxon>
        <taxon>Alphaproteobacteria</taxon>
        <taxon>Acetobacterales</taxon>
        <taxon>Acetobacteraceae</taxon>
        <taxon>Rhizosaccharibacter</taxon>
    </lineage>
</organism>
<dbReference type="RefSeq" id="WP_422919265.1">
    <property type="nucleotide sequence ID" value="NZ_JAMZEJ010000004.1"/>
</dbReference>
<dbReference type="Pfam" id="PF07157">
    <property type="entry name" value="DNA_circ_N"/>
    <property type="match status" value="1"/>
</dbReference>
<name>A0ABT1VW04_9PROT</name>
<protein>
    <submittedName>
        <fullName evidence="2">DNA circularization N-terminal domain-containing protein</fullName>
    </submittedName>
</protein>
<feature type="domain" description="DNA circulation N-terminal" evidence="1">
    <location>
        <begin position="16"/>
        <end position="101"/>
    </location>
</feature>
<sequence>MSGTLGGNILSVLDQYRQGSFRGVPFAVIGSGGTAGRKIALHDYPFRDDPWPEDLGRRGRGFRVRGFLCGQLFRTQFDLLLLAVERKGPGLLIHPTRGLVQASVLNFEWREPDGFAGVIEFELELIEVKSLLGTSIVVAAHAVIAVACAALGSSASADHASDAAAAFAYGAPVIRGARSVAVGWAGAAAAACRSPRVTGAALATLPTYYGRFVSGNAPAGDPAGTVAAALAGVTVGQAAVDAAVAAVQEALDGPALAVAILAVPEALRAAVADPGVQLALLFGMTEASAPGVAGGAPIGAAIGTAQVATAALCRRSAVVSIAAACSDYQPTSYDDAQALRTRAAALFDAEILAAGDASDDATFGALRSLKAQVLADLANRATQIGRLVAVSRNMPLPAPVLAQQLYADGSRAPDLVTRADPVHPAFMPTSFEALNA</sequence>
<dbReference type="Proteomes" id="UP001524547">
    <property type="component" value="Unassembled WGS sequence"/>
</dbReference>
<reference evidence="2 3" key="1">
    <citation type="submission" date="2022-06" db="EMBL/GenBank/DDBJ databases">
        <title>Rhizosaccharibacter gen. nov. sp. nov. KSS12, endophytic bacteria isolated from sugarcane.</title>
        <authorList>
            <person name="Pitiwittayakul N."/>
        </authorList>
    </citation>
    <scope>NUCLEOTIDE SEQUENCE [LARGE SCALE GENOMIC DNA]</scope>
    <source>
        <strain evidence="2 3">KSS12</strain>
    </source>
</reference>
<gene>
    <name evidence="2" type="ORF">NFI88_06615</name>
</gene>
<proteinExistence type="predicted"/>
<accession>A0ABT1VW04</accession>
<evidence type="ECO:0000259" key="1">
    <source>
        <dbReference type="Pfam" id="PF07157"/>
    </source>
</evidence>
<dbReference type="EMBL" id="JAMZEJ010000004">
    <property type="protein sequence ID" value="MCQ8240516.1"/>
    <property type="molecule type" value="Genomic_DNA"/>
</dbReference>
<comment type="caution">
    <text evidence="2">The sequence shown here is derived from an EMBL/GenBank/DDBJ whole genome shotgun (WGS) entry which is preliminary data.</text>
</comment>
<evidence type="ECO:0000313" key="2">
    <source>
        <dbReference type="EMBL" id="MCQ8240516.1"/>
    </source>
</evidence>
<keyword evidence="3" id="KW-1185">Reference proteome</keyword>